<feature type="domain" description="DUF2399" evidence="1">
    <location>
        <begin position="270"/>
        <end position="417"/>
    </location>
</feature>
<feature type="domain" description="Conserved hypothetical protein CHP02679 N terminus" evidence="2">
    <location>
        <begin position="33"/>
        <end position="247"/>
    </location>
</feature>
<keyword evidence="4" id="KW-1185">Reference proteome</keyword>
<dbReference type="Pfam" id="PF11796">
    <property type="entry name" value="DUF3323"/>
    <property type="match status" value="1"/>
</dbReference>
<evidence type="ECO:0000259" key="1">
    <source>
        <dbReference type="Pfam" id="PF09664"/>
    </source>
</evidence>
<dbReference type="EMBL" id="JBHSHL010000023">
    <property type="protein sequence ID" value="MFC4804814.1"/>
    <property type="molecule type" value="Genomic_DNA"/>
</dbReference>
<proteinExistence type="predicted"/>
<evidence type="ECO:0000313" key="3">
    <source>
        <dbReference type="EMBL" id="MFC4804814.1"/>
    </source>
</evidence>
<evidence type="ECO:0000259" key="2">
    <source>
        <dbReference type="Pfam" id="PF11796"/>
    </source>
</evidence>
<protein>
    <submittedName>
        <fullName evidence="3">TIGR02679 domain-containing protein</fullName>
    </submittedName>
</protein>
<dbReference type="InterPro" id="IPR024465">
    <property type="entry name" value="DUF2399"/>
</dbReference>
<evidence type="ECO:0000313" key="4">
    <source>
        <dbReference type="Proteomes" id="UP001595916"/>
    </source>
</evidence>
<name>A0ABV9QKT8_9FIRM</name>
<reference evidence="4" key="1">
    <citation type="journal article" date="2019" name="Int. J. Syst. Evol. Microbiol.">
        <title>The Global Catalogue of Microorganisms (GCM) 10K type strain sequencing project: providing services to taxonomists for standard genome sequencing and annotation.</title>
        <authorList>
            <consortium name="The Broad Institute Genomics Platform"/>
            <consortium name="The Broad Institute Genome Sequencing Center for Infectious Disease"/>
            <person name="Wu L."/>
            <person name="Ma J."/>
        </authorList>
    </citation>
    <scope>NUCLEOTIDE SEQUENCE [LARGE SCALE GENOMIC DNA]</scope>
    <source>
        <strain evidence="4">CCUG 46385</strain>
    </source>
</reference>
<dbReference type="Pfam" id="PF09664">
    <property type="entry name" value="DUF2399"/>
    <property type="match status" value="1"/>
</dbReference>
<dbReference type="Proteomes" id="UP001595916">
    <property type="component" value="Unassembled WGS sequence"/>
</dbReference>
<accession>A0ABV9QKT8</accession>
<dbReference type="InterPro" id="IPR024466">
    <property type="entry name" value="CHP02679_N"/>
</dbReference>
<sequence>MDRRKVIEFFRRERAYRRFCEACLKKYESFGELRGSISLESYTEDEVRLLADFLGEADYKLLEKRRISLKAWIRQYEKTGFAFVPFGEVVREITKAELIKRTEAQLREQQREETYVQNLEKEYPHLFACLHSKEILHEVYMDSCKGKLGDRELEILERAVARLPLEDFVYLPLYVNQVAGHPHAFDSPSTLGRWFERLLNFKYEERLQGEDRANYERKSKAEQRHERLLNFGLLADDISNFVTVNALLAFQGEEGVGFWKQACESRLTWNVPLKHLVENSKFQPYRGRILFVVENSGLYSMLISKFPDLPAVCSHGQFKQAFWYLMEHLDGDSLVYYTGDFDPEGLRMANTLKKRYPSRIRLDFMTQDCYLLSSPKKELDYARLKKLGGTDSEELEGTVVKMKELRCAGYQEELFELYCAKIEEILKEEGARS</sequence>
<dbReference type="RefSeq" id="WP_379788336.1">
    <property type="nucleotide sequence ID" value="NZ_JBHSHL010000023.1"/>
</dbReference>
<gene>
    <name evidence="3" type="ORF">ACFO4R_06935</name>
</gene>
<organism evidence="3 4">
    <name type="scientific">Filifactor villosus</name>
    <dbReference type="NCBI Taxonomy" id="29374"/>
    <lineage>
        <taxon>Bacteria</taxon>
        <taxon>Bacillati</taxon>
        <taxon>Bacillota</taxon>
        <taxon>Clostridia</taxon>
        <taxon>Peptostreptococcales</taxon>
        <taxon>Filifactoraceae</taxon>
        <taxon>Filifactor</taxon>
    </lineage>
</organism>
<comment type="caution">
    <text evidence="3">The sequence shown here is derived from an EMBL/GenBank/DDBJ whole genome shotgun (WGS) entry which is preliminary data.</text>
</comment>